<gene>
    <name evidence="1" type="ORF">PoB_002014500</name>
</gene>
<name>A0AAV3ZGG9_9GAST</name>
<dbReference type="Proteomes" id="UP000735302">
    <property type="component" value="Unassembled WGS sequence"/>
</dbReference>
<evidence type="ECO:0000313" key="2">
    <source>
        <dbReference type="Proteomes" id="UP000735302"/>
    </source>
</evidence>
<organism evidence="1 2">
    <name type="scientific">Plakobranchus ocellatus</name>
    <dbReference type="NCBI Taxonomy" id="259542"/>
    <lineage>
        <taxon>Eukaryota</taxon>
        <taxon>Metazoa</taxon>
        <taxon>Spiralia</taxon>
        <taxon>Lophotrochozoa</taxon>
        <taxon>Mollusca</taxon>
        <taxon>Gastropoda</taxon>
        <taxon>Heterobranchia</taxon>
        <taxon>Euthyneura</taxon>
        <taxon>Panpulmonata</taxon>
        <taxon>Sacoglossa</taxon>
        <taxon>Placobranchoidea</taxon>
        <taxon>Plakobranchidae</taxon>
        <taxon>Plakobranchus</taxon>
    </lineage>
</organism>
<evidence type="ECO:0000313" key="1">
    <source>
        <dbReference type="EMBL" id="GFN93639.1"/>
    </source>
</evidence>
<reference evidence="1 2" key="1">
    <citation type="journal article" date="2021" name="Elife">
        <title>Chloroplast acquisition without the gene transfer in kleptoplastic sea slugs, Plakobranchus ocellatus.</title>
        <authorList>
            <person name="Maeda T."/>
            <person name="Takahashi S."/>
            <person name="Yoshida T."/>
            <person name="Shimamura S."/>
            <person name="Takaki Y."/>
            <person name="Nagai Y."/>
            <person name="Toyoda A."/>
            <person name="Suzuki Y."/>
            <person name="Arimoto A."/>
            <person name="Ishii H."/>
            <person name="Satoh N."/>
            <person name="Nishiyama T."/>
            <person name="Hasebe M."/>
            <person name="Maruyama T."/>
            <person name="Minagawa J."/>
            <person name="Obokata J."/>
            <person name="Shigenobu S."/>
        </authorList>
    </citation>
    <scope>NUCLEOTIDE SEQUENCE [LARGE SCALE GENOMIC DNA]</scope>
</reference>
<sequence>MVWVSEVGLALDLKQNNYQFSSRDYGTETLSMFSIYIVDGNLWHYGHNLSPYVDDIRKKYCTWRKKHYNTALSHSSLPNTGVLIKS</sequence>
<protein>
    <submittedName>
        <fullName evidence="1">Uncharacterized protein</fullName>
    </submittedName>
</protein>
<comment type="caution">
    <text evidence="1">The sequence shown here is derived from an EMBL/GenBank/DDBJ whole genome shotgun (WGS) entry which is preliminary data.</text>
</comment>
<accession>A0AAV3ZGG9</accession>
<proteinExistence type="predicted"/>
<dbReference type="AlphaFoldDB" id="A0AAV3ZGG9"/>
<keyword evidence="2" id="KW-1185">Reference proteome</keyword>
<dbReference type="EMBL" id="BLXT01002363">
    <property type="protein sequence ID" value="GFN93639.1"/>
    <property type="molecule type" value="Genomic_DNA"/>
</dbReference>